<evidence type="ECO:0000256" key="1">
    <source>
        <dbReference type="ARBA" id="ARBA00022448"/>
    </source>
</evidence>
<sequence length="234" mass="25477">MDKTPALRLTDIHLKLASQAGHVNILRGIDLEINQGETVAIVGPSGSGKSSLMMVVAGLERATNGKIEIAGQDVTHFDEDRFALFRRDQIGIVFQDFHLVPTMTALENVAIPLEFADIANPFDVARQQLEAVGLSHRIDHYPSQLSGGEQQRVALARACATNPALLLADEPTGNLDGETGKKIMDLLLGRHKAQKNTLLLITHDPKLADKCDRIVRVKDGLIVENIQTQKAVAQ</sequence>
<dbReference type="InterPro" id="IPR015854">
    <property type="entry name" value="ABC_transpr_LolD-like"/>
</dbReference>
<dbReference type="RefSeq" id="WP_188660890.1">
    <property type="nucleotide sequence ID" value="NZ_BMHV01000002.1"/>
</dbReference>
<dbReference type="Gene3D" id="3.40.50.300">
    <property type="entry name" value="P-loop containing nucleotide triphosphate hydrolases"/>
    <property type="match status" value="1"/>
</dbReference>
<dbReference type="FunFam" id="3.40.50.300:FF:000032">
    <property type="entry name" value="Export ABC transporter ATP-binding protein"/>
    <property type="match status" value="1"/>
</dbReference>
<reference evidence="7" key="2">
    <citation type="submission" date="2020-09" db="EMBL/GenBank/DDBJ databases">
        <authorList>
            <person name="Sun Q."/>
            <person name="Zhou Y."/>
        </authorList>
    </citation>
    <scope>NUCLEOTIDE SEQUENCE</scope>
    <source>
        <strain evidence="7">CGMCC 1.15254</strain>
    </source>
</reference>
<gene>
    <name evidence="7" type="ORF">GCM10011332_04430</name>
</gene>
<dbReference type="InterPro" id="IPR017911">
    <property type="entry name" value="MacB-like_ATP-bd"/>
</dbReference>
<comment type="similarity">
    <text evidence="5">Belongs to the ABC transporter superfamily. Macrolide exporter (TC 3.A.1.122) family.</text>
</comment>
<dbReference type="PROSITE" id="PS50893">
    <property type="entry name" value="ABC_TRANSPORTER_2"/>
    <property type="match status" value="1"/>
</dbReference>
<dbReference type="AlphaFoldDB" id="A0A917BPP0"/>
<feature type="domain" description="ABC transporter" evidence="6">
    <location>
        <begin position="7"/>
        <end position="234"/>
    </location>
</feature>
<dbReference type="GO" id="GO:0005524">
    <property type="term" value="F:ATP binding"/>
    <property type="evidence" value="ECO:0007669"/>
    <property type="project" value="UniProtKB-KW"/>
</dbReference>
<evidence type="ECO:0000256" key="4">
    <source>
        <dbReference type="ARBA" id="ARBA00022840"/>
    </source>
</evidence>
<dbReference type="Proteomes" id="UP000632498">
    <property type="component" value="Unassembled WGS sequence"/>
</dbReference>
<evidence type="ECO:0000256" key="2">
    <source>
        <dbReference type="ARBA" id="ARBA00022519"/>
    </source>
</evidence>
<reference evidence="7" key="1">
    <citation type="journal article" date="2014" name="Int. J. Syst. Evol. Microbiol.">
        <title>Complete genome sequence of Corynebacterium casei LMG S-19264T (=DSM 44701T), isolated from a smear-ripened cheese.</title>
        <authorList>
            <consortium name="US DOE Joint Genome Institute (JGI-PGF)"/>
            <person name="Walter F."/>
            <person name="Albersmeier A."/>
            <person name="Kalinowski J."/>
            <person name="Ruckert C."/>
        </authorList>
    </citation>
    <scope>NUCLEOTIDE SEQUENCE</scope>
    <source>
        <strain evidence="7">CGMCC 1.15254</strain>
    </source>
</reference>
<dbReference type="CDD" id="cd03255">
    <property type="entry name" value="ABC_MJ0796_LolCDE_FtsE"/>
    <property type="match status" value="1"/>
</dbReference>
<name>A0A917BPP0_9PROT</name>
<dbReference type="InterPro" id="IPR003593">
    <property type="entry name" value="AAA+_ATPase"/>
</dbReference>
<protein>
    <submittedName>
        <fullName evidence="7">ABC transporter</fullName>
    </submittedName>
</protein>
<dbReference type="InterPro" id="IPR027417">
    <property type="entry name" value="P-loop_NTPase"/>
</dbReference>
<evidence type="ECO:0000259" key="6">
    <source>
        <dbReference type="PROSITE" id="PS50893"/>
    </source>
</evidence>
<keyword evidence="4" id="KW-0067">ATP-binding</keyword>
<dbReference type="InterPro" id="IPR003439">
    <property type="entry name" value="ABC_transporter-like_ATP-bd"/>
</dbReference>
<dbReference type="PANTHER" id="PTHR24220">
    <property type="entry name" value="IMPORT ATP-BINDING PROTEIN"/>
    <property type="match status" value="1"/>
</dbReference>
<keyword evidence="2" id="KW-0997">Cell inner membrane</keyword>
<keyword evidence="3" id="KW-0547">Nucleotide-binding</keyword>
<keyword evidence="2" id="KW-0472">Membrane</keyword>
<keyword evidence="1" id="KW-0813">Transport</keyword>
<evidence type="ECO:0000256" key="3">
    <source>
        <dbReference type="ARBA" id="ARBA00022741"/>
    </source>
</evidence>
<dbReference type="Pfam" id="PF00005">
    <property type="entry name" value="ABC_tran"/>
    <property type="match status" value="1"/>
</dbReference>
<dbReference type="SUPFAM" id="SSF52540">
    <property type="entry name" value="P-loop containing nucleoside triphosphate hydrolases"/>
    <property type="match status" value="1"/>
</dbReference>
<evidence type="ECO:0000313" key="7">
    <source>
        <dbReference type="EMBL" id="GGF54144.1"/>
    </source>
</evidence>
<keyword evidence="2" id="KW-1003">Cell membrane</keyword>
<keyword evidence="8" id="KW-1185">Reference proteome</keyword>
<dbReference type="GO" id="GO:0005886">
    <property type="term" value="C:plasma membrane"/>
    <property type="evidence" value="ECO:0007669"/>
    <property type="project" value="TreeGrafter"/>
</dbReference>
<dbReference type="SMART" id="SM00382">
    <property type="entry name" value="AAA"/>
    <property type="match status" value="1"/>
</dbReference>
<dbReference type="GO" id="GO:0016887">
    <property type="term" value="F:ATP hydrolysis activity"/>
    <property type="evidence" value="ECO:0007669"/>
    <property type="project" value="InterPro"/>
</dbReference>
<accession>A0A917BPP0</accession>
<dbReference type="EMBL" id="BMHV01000002">
    <property type="protein sequence ID" value="GGF54144.1"/>
    <property type="molecule type" value="Genomic_DNA"/>
</dbReference>
<dbReference type="GO" id="GO:0098796">
    <property type="term" value="C:membrane protein complex"/>
    <property type="evidence" value="ECO:0007669"/>
    <property type="project" value="UniProtKB-ARBA"/>
</dbReference>
<comment type="caution">
    <text evidence="7">The sequence shown here is derived from an EMBL/GenBank/DDBJ whole genome shotgun (WGS) entry which is preliminary data.</text>
</comment>
<organism evidence="7 8">
    <name type="scientific">Terasakiella brassicae</name>
    <dbReference type="NCBI Taxonomy" id="1634917"/>
    <lineage>
        <taxon>Bacteria</taxon>
        <taxon>Pseudomonadati</taxon>
        <taxon>Pseudomonadota</taxon>
        <taxon>Alphaproteobacteria</taxon>
        <taxon>Rhodospirillales</taxon>
        <taxon>Terasakiellaceae</taxon>
        <taxon>Terasakiella</taxon>
    </lineage>
</organism>
<dbReference type="GO" id="GO:0022857">
    <property type="term" value="F:transmembrane transporter activity"/>
    <property type="evidence" value="ECO:0007669"/>
    <property type="project" value="TreeGrafter"/>
</dbReference>
<evidence type="ECO:0000313" key="8">
    <source>
        <dbReference type="Proteomes" id="UP000632498"/>
    </source>
</evidence>
<proteinExistence type="inferred from homology"/>
<evidence type="ECO:0000256" key="5">
    <source>
        <dbReference type="ARBA" id="ARBA00038388"/>
    </source>
</evidence>